<evidence type="ECO:0000256" key="5">
    <source>
        <dbReference type="ARBA" id="ARBA00023136"/>
    </source>
</evidence>
<dbReference type="InterPro" id="IPR050367">
    <property type="entry name" value="APC_superfamily"/>
</dbReference>
<dbReference type="InterPro" id="IPR002293">
    <property type="entry name" value="AA/rel_permease1"/>
</dbReference>
<sequence>MQKSLERDLGLYSVLAISIGAMVGSGIFILPALAVKIAGPAVILAYVVAGILVLPAALSKSEMATAMPEAGGTYLYIERGMGPLLGTVAGLGTWFSLSFKGALALVGGVPYLLLLFDVPSGIVTPVALALATLLVLINLFGAKQTGRLQVGIVAVMLAALVWFAVGGTPSVQQANYQPFFEGGVGGLLAATGLVFVSYAGVTKIASVAEEVEDPDRNIPLGIVGSLTFTTVLYTLIVAVMVGVTDPGSIAESATPMAVAAEATLGTAGVLAIVAAAILALVSTANAGILSSSRYPFAMSRDNLVPSSLSVVSDRFGTPSTSITLTGVVLLILIAFVPILDIAKLASAFQILVFILINFAIVAFREGNVEYEPSFESPLYPWLQAFGIVGGVVLLTQMGTVPLVGAAVMTVSGIVWYFAYARPRVDREGAAIDAVRQQIGQSAVERTRTTIEEWTSGYRVLVAIPHDVSKDEERSFVRVAADLARPNRGRVTVVRFDEVPDQVPLTHASEVESPADIQFERQTDELDEEFDVPVDSGTIVSHDTKHAVVNYAAHEGADMLLMEHDPGASGLRARLFGNHTDWVLRHAPCDVALFDDRGLDEIETVGVLTDEGPYDPTKVAVADAIAGEAGATVALNHAVDVEARPTRARTIRDYHDEIGQLCSSPVRTGLPFADGGGTDEPPKDDDLLVVGLGGERFGGSDQTQSRIVDEWGCSVLMVHGQDARRRGRVARLADRWLF</sequence>
<keyword evidence="3 6" id="KW-0812">Transmembrane</keyword>
<gene>
    <name evidence="8" type="ORF">SAMN04488063_3054</name>
</gene>
<dbReference type="Gene3D" id="1.20.1740.10">
    <property type="entry name" value="Amino acid/polyamine transporter I"/>
    <property type="match status" value="1"/>
</dbReference>
<feature type="transmembrane region" description="Helical" evidence="6">
    <location>
        <begin position="148"/>
        <end position="165"/>
    </location>
</feature>
<accession>A0A1I2V4I3</accession>
<dbReference type="Pfam" id="PF13520">
    <property type="entry name" value="AA_permease_2"/>
    <property type="match status" value="1"/>
</dbReference>
<dbReference type="OrthoDB" id="200469at2157"/>
<reference evidence="9" key="1">
    <citation type="submission" date="2016-10" db="EMBL/GenBank/DDBJ databases">
        <authorList>
            <person name="Varghese N."/>
            <person name="Submissions S."/>
        </authorList>
    </citation>
    <scope>NUCLEOTIDE SEQUENCE [LARGE SCALE GENOMIC DNA]</scope>
    <source>
        <strain evidence="9">CGMCC 1.7739</strain>
    </source>
</reference>
<evidence type="ECO:0000313" key="8">
    <source>
        <dbReference type="EMBL" id="SFG83943.1"/>
    </source>
</evidence>
<dbReference type="InterPro" id="IPR006016">
    <property type="entry name" value="UspA"/>
</dbReference>
<feature type="transmembrane region" description="Helical" evidence="6">
    <location>
        <begin position="345"/>
        <end position="364"/>
    </location>
</feature>
<feature type="transmembrane region" description="Helical" evidence="6">
    <location>
        <begin position="264"/>
        <end position="290"/>
    </location>
</feature>
<dbReference type="Proteomes" id="UP000198876">
    <property type="component" value="Unassembled WGS sequence"/>
</dbReference>
<feature type="transmembrane region" description="Helical" evidence="6">
    <location>
        <begin position="9"/>
        <end position="31"/>
    </location>
</feature>
<dbReference type="PANTHER" id="PTHR42770">
    <property type="entry name" value="AMINO ACID TRANSPORTER-RELATED"/>
    <property type="match status" value="1"/>
</dbReference>
<comment type="subcellular location">
    <subcellularLocation>
        <location evidence="1">Cell membrane</location>
        <topology evidence="1">Multi-pass membrane protein</topology>
    </subcellularLocation>
</comment>
<dbReference type="GO" id="GO:0022857">
    <property type="term" value="F:transmembrane transporter activity"/>
    <property type="evidence" value="ECO:0007669"/>
    <property type="project" value="InterPro"/>
</dbReference>
<keyword evidence="4 6" id="KW-1133">Transmembrane helix</keyword>
<organism evidence="8 9">
    <name type="scientific">Halopelagius inordinatus</name>
    <dbReference type="NCBI Taxonomy" id="553467"/>
    <lineage>
        <taxon>Archaea</taxon>
        <taxon>Methanobacteriati</taxon>
        <taxon>Methanobacteriota</taxon>
        <taxon>Stenosarchaea group</taxon>
        <taxon>Halobacteria</taxon>
        <taxon>Halobacteriales</taxon>
        <taxon>Haloferacaceae</taxon>
    </lineage>
</organism>
<evidence type="ECO:0000256" key="6">
    <source>
        <dbReference type="SAM" id="Phobius"/>
    </source>
</evidence>
<name>A0A1I2V4I3_9EURY</name>
<dbReference type="CDD" id="cd00293">
    <property type="entry name" value="USP-like"/>
    <property type="match status" value="1"/>
</dbReference>
<feature type="transmembrane region" description="Helical" evidence="6">
    <location>
        <begin position="376"/>
        <end position="394"/>
    </location>
</feature>
<dbReference type="GO" id="GO:0005886">
    <property type="term" value="C:plasma membrane"/>
    <property type="evidence" value="ECO:0007669"/>
    <property type="project" value="UniProtKB-SubCell"/>
</dbReference>
<feature type="transmembrane region" description="Helical" evidence="6">
    <location>
        <begin position="37"/>
        <end position="58"/>
    </location>
</feature>
<feature type="transmembrane region" description="Helical" evidence="6">
    <location>
        <begin position="122"/>
        <end position="141"/>
    </location>
</feature>
<feature type="transmembrane region" description="Helical" evidence="6">
    <location>
        <begin position="322"/>
        <end position="339"/>
    </location>
</feature>
<dbReference type="EMBL" id="FOOQ01000005">
    <property type="protein sequence ID" value="SFG83943.1"/>
    <property type="molecule type" value="Genomic_DNA"/>
</dbReference>
<feature type="transmembrane region" description="Helical" evidence="6">
    <location>
        <begin position="84"/>
        <end position="116"/>
    </location>
</feature>
<proteinExistence type="predicted"/>
<evidence type="ECO:0000256" key="3">
    <source>
        <dbReference type="ARBA" id="ARBA00022692"/>
    </source>
</evidence>
<feature type="domain" description="UspA" evidence="7">
    <location>
        <begin position="463"/>
        <end position="592"/>
    </location>
</feature>
<feature type="transmembrane region" description="Helical" evidence="6">
    <location>
        <begin position="400"/>
        <end position="419"/>
    </location>
</feature>
<dbReference type="RefSeq" id="WP_092893429.1">
    <property type="nucleotide sequence ID" value="NZ_FOOQ01000005.1"/>
</dbReference>
<dbReference type="STRING" id="553467.SAMN04488063_3054"/>
<dbReference type="Pfam" id="PF00582">
    <property type="entry name" value="Usp"/>
    <property type="match status" value="1"/>
</dbReference>
<evidence type="ECO:0000256" key="1">
    <source>
        <dbReference type="ARBA" id="ARBA00004651"/>
    </source>
</evidence>
<protein>
    <submittedName>
        <fullName evidence="8">Amino acid transporter</fullName>
    </submittedName>
</protein>
<keyword evidence="9" id="KW-1185">Reference proteome</keyword>
<dbReference type="SUPFAM" id="SSF52402">
    <property type="entry name" value="Adenine nucleotide alpha hydrolases-like"/>
    <property type="match status" value="1"/>
</dbReference>
<dbReference type="Gene3D" id="3.40.50.12370">
    <property type="match status" value="1"/>
</dbReference>
<evidence type="ECO:0000313" key="9">
    <source>
        <dbReference type="Proteomes" id="UP000198876"/>
    </source>
</evidence>
<keyword evidence="2" id="KW-1003">Cell membrane</keyword>
<keyword evidence="5 6" id="KW-0472">Membrane</keyword>
<evidence type="ECO:0000256" key="4">
    <source>
        <dbReference type="ARBA" id="ARBA00022989"/>
    </source>
</evidence>
<feature type="transmembrane region" description="Helical" evidence="6">
    <location>
        <begin position="220"/>
        <end position="244"/>
    </location>
</feature>
<feature type="transmembrane region" description="Helical" evidence="6">
    <location>
        <begin position="185"/>
        <end position="208"/>
    </location>
</feature>
<dbReference type="PANTHER" id="PTHR42770:SF7">
    <property type="entry name" value="MEMBRANE PROTEIN"/>
    <property type="match status" value="1"/>
</dbReference>
<evidence type="ECO:0000259" key="7">
    <source>
        <dbReference type="Pfam" id="PF00582"/>
    </source>
</evidence>
<evidence type="ECO:0000256" key="2">
    <source>
        <dbReference type="ARBA" id="ARBA00022475"/>
    </source>
</evidence>
<dbReference type="AlphaFoldDB" id="A0A1I2V4I3"/>